<evidence type="ECO:0000313" key="5">
    <source>
        <dbReference type="EMBL" id="SUU34186.1"/>
    </source>
</evidence>
<dbReference type="NCBIfam" id="TIGR01891">
    <property type="entry name" value="amidohydrolases"/>
    <property type="match status" value="1"/>
</dbReference>
<dbReference type="Gene3D" id="3.40.630.10">
    <property type="entry name" value="Zn peptidases"/>
    <property type="match status" value="1"/>
</dbReference>
<dbReference type="Proteomes" id="UP000215738">
    <property type="component" value="Unassembled WGS sequence"/>
</dbReference>
<dbReference type="FunFam" id="3.30.70.360:FF:000001">
    <property type="entry name" value="N-acetyldiaminopimelate deacetylase"/>
    <property type="match status" value="1"/>
</dbReference>
<dbReference type="SUPFAM" id="SSF55031">
    <property type="entry name" value="Bacterial exopeptidase dimerisation domain"/>
    <property type="match status" value="1"/>
</dbReference>
<evidence type="ECO:0000256" key="2">
    <source>
        <dbReference type="PIRSR" id="PIRSR005962-1"/>
    </source>
</evidence>
<dbReference type="InterPro" id="IPR002933">
    <property type="entry name" value="Peptidase_M20"/>
</dbReference>
<keyword evidence="2" id="KW-0479">Metal-binding</keyword>
<dbReference type="Gene3D" id="3.30.70.360">
    <property type="match status" value="1"/>
</dbReference>
<dbReference type="RefSeq" id="WP_094947072.1">
    <property type="nucleotide sequence ID" value="NZ_NLFK01000010.1"/>
</dbReference>
<dbReference type="InterPro" id="IPR017439">
    <property type="entry name" value="Amidohydrolase"/>
</dbReference>
<dbReference type="GO" id="GO:0046872">
    <property type="term" value="F:metal ion binding"/>
    <property type="evidence" value="ECO:0007669"/>
    <property type="project" value="UniProtKB-KW"/>
</dbReference>
<evidence type="ECO:0000256" key="1">
    <source>
        <dbReference type="ARBA" id="ARBA00022801"/>
    </source>
</evidence>
<feature type="binding site" evidence="2">
    <location>
        <position position="138"/>
    </location>
    <ligand>
        <name>Mn(2+)</name>
        <dbReference type="ChEBI" id="CHEBI:29035"/>
        <label>2</label>
    </ligand>
</feature>
<feature type="binding site" evidence="2">
    <location>
        <position position="164"/>
    </location>
    <ligand>
        <name>Mn(2+)</name>
        <dbReference type="ChEBI" id="CHEBI:29035"/>
        <label>2</label>
    </ligand>
</feature>
<dbReference type="Pfam" id="PF07687">
    <property type="entry name" value="M20_dimer"/>
    <property type="match status" value="1"/>
</dbReference>
<dbReference type="AlphaFoldDB" id="A0A263HA13"/>
<feature type="binding site" evidence="2">
    <location>
        <position position="103"/>
    </location>
    <ligand>
        <name>Mn(2+)</name>
        <dbReference type="ChEBI" id="CHEBI:29035"/>
        <label>2</label>
    </ligand>
</feature>
<comment type="cofactor">
    <cofactor evidence="2">
        <name>Mn(2+)</name>
        <dbReference type="ChEBI" id="CHEBI:29035"/>
    </cofactor>
    <text evidence="2">The Mn(2+) ion enhances activity.</text>
</comment>
<dbReference type="CDD" id="cd05666">
    <property type="entry name" value="M20_Acy1-like"/>
    <property type="match status" value="1"/>
</dbReference>
<name>A0A263HA13_9PAST</name>
<organism evidence="5 7">
    <name type="scientific">Actinobacillus seminis</name>
    <dbReference type="NCBI Taxonomy" id="722"/>
    <lineage>
        <taxon>Bacteria</taxon>
        <taxon>Pseudomonadati</taxon>
        <taxon>Pseudomonadota</taxon>
        <taxon>Gammaproteobacteria</taxon>
        <taxon>Pasteurellales</taxon>
        <taxon>Pasteurellaceae</taxon>
        <taxon>Actinobacillus</taxon>
    </lineage>
</organism>
<keyword evidence="2" id="KW-0464">Manganese</keyword>
<dbReference type="Pfam" id="PF01546">
    <property type="entry name" value="Peptidase_M20"/>
    <property type="match status" value="1"/>
</dbReference>
<dbReference type="OrthoDB" id="9777385at2"/>
<dbReference type="SUPFAM" id="SSF53187">
    <property type="entry name" value="Zn-dependent exopeptidases"/>
    <property type="match status" value="1"/>
</dbReference>
<dbReference type="Proteomes" id="UP000254507">
    <property type="component" value="Unassembled WGS sequence"/>
</dbReference>
<feature type="domain" description="Peptidase M20 dimerisation" evidence="3">
    <location>
        <begin position="188"/>
        <end position="285"/>
    </location>
</feature>
<feature type="binding site" evidence="2">
    <location>
        <position position="359"/>
    </location>
    <ligand>
        <name>Mn(2+)</name>
        <dbReference type="ChEBI" id="CHEBI:29035"/>
        <label>2</label>
    </ligand>
</feature>
<evidence type="ECO:0000313" key="6">
    <source>
        <dbReference type="Proteomes" id="UP000215738"/>
    </source>
</evidence>
<reference evidence="5 7" key="2">
    <citation type="submission" date="2018-06" db="EMBL/GenBank/DDBJ databases">
        <authorList>
            <consortium name="Pathogen Informatics"/>
            <person name="Doyle S."/>
        </authorList>
    </citation>
    <scope>NUCLEOTIDE SEQUENCE [LARGE SCALE GENOMIC DNA]</scope>
    <source>
        <strain evidence="5 7">NCTC10851</strain>
    </source>
</reference>
<evidence type="ECO:0000259" key="3">
    <source>
        <dbReference type="Pfam" id="PF07687"/>
    </source>
</evidence>
<reference evidence="4 6" key="1">
    <citation type="submission" date="2017-07" db="EMBL/GenBank/DDBJ databases">
        <title>Virulence factors identified in Actinobacillus seminis.</title>
        <authorList>
            <person name="Negrete-Abascal E."/>
            <person name="Vaca-Pacheco S."/>
            <person name="Montes-Garcia F."/>
            <person name="Leyto-Gil A.M."/>
            <person name="Fragoso-Garcia E."/>
            <person name="Carvente-Garcia R."/>
            <person name="Perez-Agueros S."/>
            <person name="Castelan-Sanchez H.G."/>
            <person name="Garcia-Molina A."/>
            <person name="Villamar T.E."/>
            <person name="Vazquez-Cruz C."/>
        </authorList>
    </citation>
    <scope>NUCLEOTIDE SEQUENCE [LARGE SCALE GENOMIC DNA]</scope>
    <source>
        <strain evidence="4 6">ATCC 15768</strain>
    </source>
</reference>
<dbReference type="PANTHER" id="PTHR11014:SF63">
    <property type="entry name" value="METALLOPEPTIDASE, PUTATIVE (AFU_ORTHOLOGUE AFUA_6G09600)-RELATED"/>
    <property type="match status" value="1"/>
</dbReference>
<dbReference type="EMBL" id="UFSB01000001">
    <property type="protein sequence ID" value="SUU34186.1"/>
    <property type="molecule type" value="Genomic_DNA"/>
</dbReference>
<gene>
    <name evidence="5" type="primary">yxeP_1</name>
    <name evidence="4" type="ORF">CFY87_09555</name>
    <name evidence="5" type="ORF">NCTC10851_00195</name>
</gene>
<keyword evidence="1 5" id="KW-0378">Hydrolase</keyword>
<proteinExistence type="predicted"/>
<evidence type="ECO:0000313" key="4">
    <source>
        <dbReference type="EMBL" id="OZN24305.1"/>
    </source>
</evidence>
<dbReference type="EMBL" id="NLFK01000010">
    <property type="protein sequence ID" value="OZN24305.1"/>
    <property type="molecule type" value="Genomic_DNA"/>
</dbReference>
<dbReference type="GO" id="GO:0050118">
    <property type="term" value="F:N-acetyldiaminopimelate deacetylase activity"/>
    <property type="evidence" value="ECO:0007669"/>
    <property type="project" value="UniProtKB-ARBA"/>
</dbReference>
<dbReference type="PIRSF" id="PIRSF005962">
    <property type="entry name" value="Pept_M20D_amidohydro"/>
    <property type="match status" value="1"/>
</dbReference>
<dbReference type="GO" id="GO:0019877">
    <property type="term" value="P:diaminopimelate biosynthetic process"/>
    <property type="evidence" value="ECO:0007669"/>
    <property type="project" value="UniProtKB-ARBA"/>
</dbReference>
<accession>A0A263HA13</accession>
<protein>
    <submittedName>
        <fullName evidence="5">Amidohydrolase</fullName>
        <ecNumber evidence="5">3.-.-.-</ecNumber>
    </submittedName>
</protein>
<dbReference type="InterPro" id="IPR036264">
    <property type="entry name" value="Bact_exopeptidase_dim_dom"/>
</dbReference>
<dbReference type="PANTHER" id="PTHR11014">
    <property type="entry name" value="PEPTIDASE M20 FAMILY MEMBER"/>
    <property type="match status" value="1"/>
</dbReference>
<keyword evidence="6" id="KW-1185">Reference proteome</keyword>
<sequence>MSTLLQTIITEQAEKAKAHFRHLHQYPEVAFEEHETAAYIAERLKSWGYEVTTGIGKTGVVGRLKVGDGKVSIGLRADTDALPVKECADLPYKSKVEGRSHTCGHDAHTSMLLGAAEYLARTKQFNGTLNLIFQPAEEIMGGAPAMIKDGLFDRFPMDYVFGLHNMPGLDTGKIYFTGGPIMAAVDNWEIELTGKGSHGSMPEKSIDPLVAGAALVMSLQTIVSRNVAPKDSSVVSVGAFQSGDAGNVIPQTAILRLSVRNSTPATRVMVLDKIKSITKATAEAYNVTYEIREGQPGAILVNDESQTEKCIQIASEVLGAENVITPGPTFMGSEDFAFYAQQKPSVYGFIGNGDTPMVHHPMYAFDENNLPVGIAYWVGLAQNYLR</sequence>
<evidence type="ECO:0000313" key="7">
    <source>
        <dbReference type="Proteomes" id="UP000254507"/>
    </source>
</evidence>
<dbReference type="InterPro" id="IPR011650">
    <property type="entry name" value="Peptidase_M20_dimer"/>
</dbReference>
<dbReference type="EC" id="3.-.-.-" evidence="5"/>
<feature type="binding site" evidence="2">
    <location>
        <position position="105"/>
    </location>
    <ligand>
        <name>Mn(2+)</name>
        <dbReference type="ChEBI" id="CHEBI:29035"/>
        <label>2</label>
    </ligand>
</feature>
<dbReference type="InParanoid" id="A0A263HA13"/>